<organism evidence="1 2">
    <name type="scientific">Aeribacillus pallidus</name>
    <dbReference type="NCBI Taxonomy" id="33936"/>
    <lineage>
        <taxon>Bacteria</taxon>
        <taxon>Bacillati</taxon>
        <taxon>Bacillota</taxon>
        <taxon>Bacilli</taxon>
        <taxon>Bacillales</taxon>
        <taxon>Bacillaceae</taxon>
        <taxon>Aeribacillus</taxon>
    </lineage>
</organism>
<gene>
    <name evidence="1" type="ORF">AP3564_05190</name>
</gene>
<accession>A0A223E3L9</accession>
<evidence type="ECO:0000313" key="2">
    <source>
        <dbReference type="Proteomes" id="UP000214606"/>
    </source>
</evidence>
<name>A0A223E3L9_9BACI</name>
<dbReference type="AlphaFoldDB" id="A0A223E3L9"/>
<sequence length="103" mass="11759">MIFKVHLYDISTRFVEVLLFLFRNSLKPFVPLIHLLILGNFSKILPMNLPRKLITSKGGQPIPFTIVNRIAGISSLLNFIERGKEQKINLSGKVSLVLRYHEG</sequence>
<protein>
    <submittedName>
        <fullName evidence="1">Uncharacterized protein</fullName>
    </submittedName>
</protein>
<proteinExistence type="predicted"/>
<dbReference type="Proteomes" id="UP000214606">
    <property type="component" value="Chromosome"/>
</dbReference>
<dbReference type="KEGG" id="apak:AP3564_05190"/>
<reference evidence="1 2" key="1">
    <citation type="submission" date="2016-10" db="EMBL/GenBank/DDBJ databases">
        <title>The whole genome sequencing and assembly of Aeribacillus pallidus KCTC3564 strain.</title>
        <authorList>
            <person name="Lee Y.-J."/>
            <person name="Park M.-K."/>
            <person name="Yi H."/>
            <person name="Bahn Y.-S."/>
            <person name="Kim J.F."/>
            <person name="Lee D.-W."/>
        </authorList>
    </citation>
    <scope>NUCLEOTIDE SEQUENCE [LARGE SCALE GENOMIC DNA]</scope>
    <source>
        <strain evidence="1 2">KCTC3564</strain>
    </source>
</reference>
<evidence type="ECO:0000313" key="1">
    <source>
        <dbReference type="EMBL" id="ASS89725.1"/>
    </source>
</evidence>
<dbReference type="EMBL" id="CP017703">
    <property type="protein sequence ID" value="ASS89725.1"/>
    <property type="molecule type" value="Genomic_DNA"/>
</dbReference>